<dbReference type="PANTHER" id="PTHR34068:SF1">
    <property type="entry name" value="UPF0145 PROTEIN YBJQ"/>
    <property type="match status" value="1"/>
</dbReference>
<dbReference type="Pfam" id="PF01906">
    <property type="entry name" value="YbjQ_1"/>
    <property type="match status" value="1"/>
</dbReference>
<dbReference type="SUPFAM" id="SSF117782">
    <property type="entry name" value="YbjQ-like"/>
    <property type="match status" value="1"/>
</dbReference>
<dbReference type="InterPro" id="IPR002765">
    <property type="entry name" value="UPF0145_YbjQ-like"/>
</dbReference>
<organism evidence="2 3">
    <name type="scientific">Sphingomonas sanxanigenens</name>
    <dbReference type="NCBI Taxonomy" id="397260"/>
    <lineage>
        <taxon>Bacteria</taxon>
        <taxon>Pseudomonadati</taxon>
        <taxon>Pseudomonadota</taxon>
        <taxon>Alphaproteobacteria</taxon>
        <taxon>Sphingomonadales</taxon>
        <taxon>Sphingomonadaceae</taxon>
        <taxon>Sphingomonas</taxon>
    </lineage>
</organism>
<dbReference type="InterPro" id="IPR035439">
    <property type="entry name" value="UPF0145_dom_sf"/>
</dbReference>
<comment type="similarity">
    <text evidence="1">Belongs to the UPF0145 family.</text>
</comment>
<accession>A0A2W5A6V6</accession>
<reference evidence="2 3" key="1">
    <citation type="submission" date="2017-08" db="EMBL/GenBank/DDBJ databases">
        <title>Infants hospitalized years apart are colonized by the same room-sourced microbial strains.</title>
        <authorList>
            <person name="Brooks B."/>
            <person name="Olm M.R."/>
            <person name="Firek B.A."/>
            <person name="Baker R."/>
            <person name="Thomas B.C."/>
            <person name="Morowitz M.J."/>
            <person name="Banfield J.F."/>
        </authorList>
    </citation>
    <scope>NUCLEOTIDE SEQUENCE [LARGE SCALE GENOMIC DNA]</scope>
    <source>
        <strain evidence="2">S2_018_000_R2_101</strain>
    </source>
</reference>
<evidence type="ECO:0000313" key="3">
    <source>
        <dbReference type="Proteomes" id="UP000249066"/>
    </source>
</evidence>
<protein>
    <submittedName>
        <fullName evidence="2">Uncharacterized protein</fullName>
    </submittedName>
</protein>
<dbReference type="PANTHER" id="PTHR34068">
    <property type="entry name" value="UPF0145 PROTEIN YBJQ"/>
    <property type="match status" value="1"/>
</dbReference>
<gene>
    <name evidence="2" type="ORF">DI623_06710</name>
</gene>
<sequence>MFYGNFMLREDAVRAIALALDIDASARCQKCAEPVAEINEALNRKMAALQRSLASKLPLIPVVSIHSPAGWDYRCLGIVTAQSTTGTGLWSDVTSAFTDLFGAQSKVYNSKIRDGENLCLAAVRMQALKLGGNAVVAADIDYAEVGGQRAMLMVCMTGTAVHLSNTDVVGDDLGAVTREIADNLQMLDALEAAYKQVNTAFY</sequence>
<evidence type="ECO:0000313" key="2">
    <source>
        <dbReference type="EMBL" id="PZO90430.1"/>
    </source>
</evidence>
<name>A0A2W5A6V6_9SPHN</name>
<dbReference type="Proteomes" id="UP000249066">
    <property type="component" value="Unassembled WGS sequence"/>
</dbReference>
<dbReference type="EMBL" id="QFNN01000028">
    <property type="protein sequence ID" value="PZO90430.1"/>
    <property type="molecule type" value="Genomic_DNA"/>
</dbReference>
<comment type="caution">
    <text evidence="2">The sequence shown here is derived from an EMBL/GenBank/DDBJ whole genome shotgun (WGS) entry which is preliminary data.</text>
</comment>
<dbReference type="AlphaFoldDB" id="A0A2W5A6V6"/>
<evidence type="ECO:0000256" key="1">
    <source>
        <dbReference type="ARBA" id="ARBA00010751"/>
    </source>
</evidence>
<dbReference type="Gene3D" id="3.30.110.70">
    <property type="entry name" value="Hypothetical protein apc22750. Chain B"/>
    <property type="match status" value="1"/>
</dbReference>
<proteinExistence type="inferred from homology"/>